<evidence type="ECO:0000313" key="2">
    <source>
        <dbReference type="EMBL" id="KAF2452803.1"/>
    </source>
</evidence>
<dbReference type="Proteomes" id="UP000799766">
    <property type="component" value="Unassembled WGS sequence"/>
</dbReference>
<name>A0A6A6NNF6_9PEZI</name>
<feature type="transmembrane region" description="Helical" evidence="1">
    <location>
        <begin position="74"/>
        <end position="92"/>
    </location>
</feature>
<reference evidence="2" key="1">
    <citation type="journal article" date="2020" name="Stud. Mycol.">
        <title>101 Dothideomycetes genomes: a test case for predicting lifestyles and emergence of pathogens.</title>
        <authorList>
            <person name="Haridas S."/>
            <person name="Albert R."/>
            <person name="Binder M."/>
            <person name="Bloem J."/>
            <person name="Labutti K."/>
            <person name="Salamov A."/>
            <person name="Andreopoulos B."/>
            <person name="Baker S."/>
            <person name="Barry K."/>
            <person name="Bills G."/>
            <person name="Bluhm B."/>
            <person name="Cannon C."/>
            <person name="Castanera R."/>
            <person name="Culley D."/>
            <person name="Daum C."/>
            <person name="Ezra D."/>
            <person name="Gonzalez J."/>
            <person name="Henrissat B."/>
            <person name="Kuo A."/>
            <person name="Liang C."/>
            <person name="Lipzen A."/>
            <person name="Lutzoni F."/>
            <person name="Magnuson J."/>
            <person name="Mondo S."/>
            <person name="Nolan M."/>
            <person name="Ohm R."/>
            <person name="Pangilinan J."/>
            <person name="Park H.-J."/>
            <person name="Ramirez L."/>
            <person name="Alfaro M."/>
            <person name="Sun H."/>
            <person name="Tritt A."/>
            <person name="Yoshinaga Y."/>
            <person name="Zwiers L.-H."/>
            <person name="Turgeon B."/>
            <person name="Goodwin S."/>
            <person name="Spatafora J."/>
            <person name="Crous P."/>
            <person name="Grigoriev I."/>
        </authorList>
    </citation>
    <scope>NUCLEOTIDE SEQUENCE</scope>
    <source>
        <strain evidence="2">ATCC 16933</strain>
    </source>
</reference>
<keyword evidence="1" id="KW-0812">Transmembrane</keyword>
<sequence length="141" mass="16152">MSSRSEMTRWNGFHMNIGNNAVAVAAGAAVASVNFAYSTLSIRKQLGTPERSAERDAPLLHITTPSPTSPVARFLYYQMRLFTFIFFCCTITRRGKEKEAWSKRWRACAQLKDFCCVFVRFPSRGKEEGRSEQRKEEVKRS</sequence>
<organism evidence="2 3">
    <name type="scientific">Lineolata rhizophorae</name>
    <dbReference type="NCBI Taxonomy" id="578093"/>
    <lineage>
        <taxon>Eukaryota</taxon>
        <taxon>Fungi</taxon>
        <taxon>Dikarya</taxon>
        <taxon>Ascomycota</taxon>
        <taxon>Pezizomycotina</taxon>
        <taxon>Dothideomycetes</taxon>
        <taxon>Dothideomycetes incertae sedis</taxon>
        <taxon>Lineolatales</taxon>
        <taxon>Lineolataceae</taxon>
        <taxon>Lineolata</taxon>
    </lineage>
</organism>
<keyword evidence="1" id="KW-0472">Membrane</keyword>
<accession>A0A6A6NNF6</accession>
<evidence type="ECO:0000256" key="1">
    <source>
        <dbReference type="SAM" id="Phobius"/>
    </source>
</evidence>
<feature type="transmembrane region" description="Helical" evidence="1">
    <location>
        <begin position="21"/>
        <end position="40"/>
    </location>
</feature>
<protein>
    <submittedName>
        <fullName evidence="2">Uncharacterized protein</fullName>
    </submittedName>
</protein>
<keyword evidence="1" id="KW-1133">Transmembrane helix</keyword>
<dbReference type="AlphaFoldDB" id="A0A6A6NNF6"/>
<evidence type="ECO:0000313" key="3">
    <source>
        <dbReference type="Proteomes" id="UP000799766"/>
    </source>
</evidence>
<dbReference type="EMBL" id="MU001703">
    <property type="protein sequence ID" value="KAF2452803.1"/>
    <property type="molecule type" value="Genomic_DNA"/>
</dbReference>
<keyword evidence="3" id="KW-1185">Reference proteome</keyword>
<gene>
    <name evidence="2" type="ORF">BDY21DRAFT_151954</name>
</gene>
<proteinExistence type="predicted"/>